<accession>A0ABS5Y425</accession>
<organism evidence="1 2">
    <name type="scientific">Leptothoe kymatousa TAU-MAC 1615</name>
    <dbReference type="NCBI Taxonomy" id="2364775"/>
    <lineage>
        <taxon>Bacteria</taxon>
        <taxon>Bacillati</taxon>
        <taxon>Cyanobacteriota</taxon>
        <taxon>Cyanophyceae</taxon>
        <taxon>Nodosilineales</taxon>
        <taxon>Cymatolegaceae</taxon>
        <taxon>Leptothoe</taxon>
        <taxon>Leptothoe kymatousa</taxon>
    </lineage>
</organism>
<evidence type="ECO:0008006" key="3">
    <source>
        <dbReference type="Google" id="ProtNLM"/>
    </source>
</evidence>
<sequence>MYAKARGTAERASRVRTLTVEFPKEVRINITKASADLEISCGQLVRDAVGSYLEQIEAQKQNLTAA</sequence>
<evidence type="ECO:0000313" key="1">
    <source>
        <dbReference type="EMBL" id="MBT9312562.1"/>
    </source>
</evidence>
<keyword evidence="2" id="KW-1185">Reference proteome</keyword>
<gene>
    <name evidence="1" type="ORF">IXB28_10125</name>
</gene>
<proteinExistence type="predicted"/>
<protein>
    <recommendedName>
        <fullName evidence="3">Ribbon-helix-helix protein CopG domain-containing protein</fullName>
    </recommendedName>
</protein>
<dbReference type="RefSeq" id="WP_215618462.1">
    <property type="nucleotide sequence ID" value="NZ_JADOER010000009.1"/>
</dbReference>
<reference evidence="1 2" key="1">
    <citation type="journal article" date="2021" name="Mar. Drugs">
        <title>Genome Reduction and Secondary Metabolism of the Marine Sponge-Associated Cyanobacterium Leptothoe.</title>
        <authorList>
            <person name="Konstantinou D."/>
            <person name="Popin R.V."/>
            <person name="Fewer D.P."/>
            <person name="Sivonen K."/>
            <person name="Gkelis S."/>
        </authorList>
    </citation>
    <scope>NUCLEOTIDE SEQUENCE [LARGE SCALE GENOMIC DNA]</scope>
    <source>
        <strain evidence="1 2">TAU-MAC 1615</strain>
    </source>
</reference>
<dbReference type="EMBL" id="JADOER010000009">
    <property type="protein sequence ID" value="MBT9312562.1"/>
    <property type="molecule type" value="Genomic_DNA"/>
</dbReference>
<evidence type="ECO:0000313" key="2">
    <source>
        <dbReference type="Proteomes" id="UP001196661"/>
    </source>
</evidence>
<name>A0ABS5Y425_9CYAN</name>
<dbReference type="Proteomes" id="UP001196661">
    <property type="component" value="Unassembled WGS sequence"/>
</dbReference>
<comment type="caution">
    <text evidence="1">The sequence shown here is derived from an EMBL/GenBank/DDBJ whole genome shotgun (WGS) entry which is preliminary data.</text>
</comment>